<dbReference type="NCBIfam" id="NF010539">
    <property type="entry name" value="PRK13927.1"/>
    <property type="match status" value="1"/>
</dbReference>
<comment type="function">
    <text evidence="6">Forms membrane-associated dynamic filaments that are essential for cell shape determination. Acts by regulating cell wall synthesis and cell elongation, and thus cell shape. A feedback loop between cell geometry and MreB localization may maintain elongated cell shape by targeting cell wall growth to regions of negative cell wall curvature.</text>
</comment>
<dbReference type="SUPFAM" id="SSF53067">
    <property type="entry name" value="Actin-like ATPase domain"/>
    <property type="match status" value="2"/>
</dbReference>
<evidence type="ECO:0000313" key="8">
    <source>
        <dbReference type="EMBL" id="PIX34824.1"/>
    </source>
</evidence>
<dbReference type="Gene3D" id="3.30.420.40">
    <property type="match status" value="3"/>
</dbReference>
<dbReference type="EMBL" id="PFIP01000046">
    <property type="protein sequence ID" value="PIX34824.1"/>
    <property type="molecule type" value="Genomic_DNA"/>
</dbReference>
<feature type="binding site" evidence="6">
    <location>
        <begin position="212"/>
        <end position="215"/>
    </location>
    <ligand>
        <name>ATP</name>
        <dbReference type="ChEBI" id="CHEBI:30616"/>
    </ligand>
</feature>
<reference evidence="8" key="2">
    <citation type="submission" date="2017-09" db="EMBL/GenBank/DDBJ databases">
        <title>Depth-based differentiation of microbial function through sediment-hosted aquifers and enrichment of novel symbionts in the deep terrestrial subsurface.</title>
        <authorList>
            <person name="Probst A.J."/>
            <person name="Ladd B."/>
            <person name="Jarett J.K."/>
            <person name="Geller-Mcgrath D.E."/>
            <person name="Sieber C.M.K."/>
            <person name="Emerson J.B."/>
            <person name="Anantharaman K."/>
            <person name="Thomas B.C."/>
            <person name="Malmstrom R."/>
            <person name="Stieglmeier M."/>
            <person name="Klingl A."/>
            <person name="Woyke T."/>
            <person name="Ryan C.M."/>
            <person name="Banfield J.F."/>
        </authorList>
    </citation>
    <scope>NUCLEOTIDE SEQUENCE</scope>
    <source>
        <strain evidence="8">CG_4_8_14_3_um_filter_34_18</strain>
    </source>
</reference>
<reference evidence="7 10" key="1">
    <citation type="journal article" date="2016" name="Environ. Microbiol.">
        <title>Genomic resolution of a cold subsurface aquifer community provides metabolic insights for novel microbes adapted to high CO concentrations.</title>
        <authorList>
            <person name="Probst A.J."/>
            <person name="Castelle C.J."/>
            <person name="Singh A."/>
            <person name="Brown C.T."/>
            <person name="Anantharaman K."/>
            <person name="Sharon I."/>
            <person name="Hug L.A."/>
            <person name="Burstein D."/>
            <person name="Emerson J.B."/>
            <person name="Thomas B.C."/>
            <person name="Banfield J.F."/>
        </authorList>
    </citation>
    <scope>NUCLEOTIDE SEQUENCE [LARGE SCALE GENOMIC DNA]</scope>
    <source>
        <strain evidence="7">CG2_30_33_13</strain>
    </source>
</reference>
<comment type="similarity">
    <text evidence="5 6">Belongs to the FtsA/MreB family.</text>
</comment>
<accession>A0A1J5GIP3</accession>
<dbReference type="PANTHER" id="PTHR42749">
    <property type="entry name" value="CELL SHAPE-DETERMINING PROTEIN MREB"/>
    <property type="match status" value="1"/>
</dbReference>
<keyword evidence="4 6" id="KW-0133">Cell shape</keyword>
<dbReference type="PANTHER" id="PTHR42749:SF1">
    <property type="entry name" value="CELL SHAPE-DETERMINING PROTEIN MREB"/>
    <property type="match status" value="1"/>
</dbReference>
<evidence type="ECO:0000256" key="5">
    <source>
        <dbReference type="ARBA" id="ARBA00023458"/>
    </source>
</evidence>
<evidence type="ECO:0000313" key="12">
    <source>
        <dbReference type="Proteomes" id="UP000231493"/>
    </source>
</evidence>
<dbReference type="InterPro" id="IPR043129">
    <property type="entry name" value="ATPase_NBD"/>
</dbReference>
<comment type="caution">
    <text evidence="6">Lacks conserved residue(s) required for the propagation of feature annotation.</text>
</comment>
<name>A0A1J5GIP3_9BACT</name>
<dbReference type="STRING" id="1805029.AUK42_02510"/>
<dbReference type="GO" id="GO:0005737">
    <property type="term" value="C:cytoplasm"/>
    <property type="evidence" value="ECO:0007669"/>
    <property type="project" value="UniProtKB-SubCell"/>
</dbReference>
<reference evidence="11 12" key="3">
    <citation type="submission" date="2017-09" db="EMBL/GenBank/DDBJ databases">
        <title>Depth-based differentiation of microbial function through sediment-hosted aquifers and enrichment of novel symbionts in the deep terrestrial subsurface.</title>
        <authorList>
            <person name="Probst A.J."/>
            <person name="Ladd B."/>
            <person name="Jarett J.K."/>
            <person name="Geller-Mcgrath D.E."/>
            <person name="Sieber C.M."/>
            <person name="Emerson J.B."/>
            <person name="Anantharaman K."/>
            <person name="Thomas B.C."/>
            <person name="Malmstrom R."/>
            <person name="Stieglmeier M."/>
            <person name="Klingl A."/>
            <person name="Woyke T."/>
            <person name="Ryan C.M."/>
            <person name="Banfield J.F."/>
        </authorList>
    </citation>
    <scope>NUCLEOTIDE SEQUENCE [LARGE SCALE GENOMIC DNA]</scope>
    <source>
        <strain evidence="9">CG_4_9_14_3_um_filter_33_16</strain>
    </source>
</reference>
<protein>
    <recommendedName>
        <fullName evidence="6">Cell shape-determining protein MreB</fullName>
    </recommendedName>
</protein>
<comment type="caution">
    <text evidence="7">The sequence shown here is derived from an EMBL/GenBank/DDBJ whole genome shotgun (WGS) entry which is preliminary data.</text>
</comment>
<dbReference type="NCBIfam" id="TIGR00904">
    <property type="entry name" value="mreB"/>
    <property type="match status" value="1"/>
</dbReference>
<dbReference type="GO" id="GO:0008360">
    <property type="term" value="P:regulation of cell shape"/>
    <property type="evidence" value="ECO:0007669"/>
    <property type="project" value="UniProtKB-UniRule"/>
</dbReference>
<dbReference type="CDD" id="cd10225">
    <property type="entry name" value="ASKHA_NBD_MreB-like"/>
    <property type="match status" value="1"/>
</dbReference>
<accession>A0A2M8CEI1</accession>
<evidence type="ECO:0000256" key="6">
    <source>
        <dbReference type="HAMAP-Rule" id="MF_02207"/>
    </source>
</evidence>
<evidence type="ECO:0000313" key="10">
    <source>
        <dbReference type="Proteomes" id="UP000182763"/>
    </source>
</evidence>
<dbReference type="PRINTS" id="PR01652">
    <property type="entry name" value="SHAPEPROTEIN"/>
</dbReference>
<dbReference type="GO" id="GO:0005524">
    <property type="term" value="F:ATP binding"/>
    <property type="evidence" value="ECO:0007669"/>
    <property type="project" value="UniProtKB-KW"/>
</dbReference>
<feature type="binding site" evidence="6">
    <location>
        <begin position="292"/>
        <end position="295"/>
    </location>
    <ligand>
        <name>ATP</name>
        <dbReference type="ChEBI" id="CHEBI:30616"/>
    </ligand>
</feature>
<evidence type="ECO:0000256" key="3">
    <source>
        <dbReference type="ARBA" id="ARBA00022840"/>
    </source>
</evidence>
<dbReference type="AlphaFoldDB" id="A0A1J5GIP3"/>
<dbReference type="Proteomes" id="UP000231493">
    <property type="component" value="Unassembled WGS sequence"/>
</dbReference>
<evidence type="ECO:0000313" key="9">
    <source>
        <dbReference type="EMBL" id="PJB57462.1"/>
    </source>
</evidence>
<keyword evidence="3 6" id="KW-0067">ATP-binding</keyword>
<gene>
    <name evidence="6" type="primary">mreB</name>
    <name evidence="7" type="ORF">AUK42_02510</name>
    <name evidence="9" type="ORF">CO097_02290</name>
    <name evidence="8" type="ORF">COZ58_02435</name>
</gene>
<evidence type="ECO:0000313" key="11">
    <source>
        <dbReference type="Proteomes" id="UP000228560"/>
    </source>
</evidence>
<dbReference type="Proteomes" id="UP000228560">
    <property type="component" value="Unassembled WGS sequence"/>
</dbReference>
<dbReference type="EMBL" id="MNYY01000051">
    <property type="protein sequence ID" value="OIP72140.1"/>
    <property type="molecule type" value="Genomic_DNA"/>
</dbReference>
<dbReference type="EMBL" id="PFTV01000054">
    <property type="protein sequence ID" value="PJB57462.1"/>
    <property type="molecule type" value="Genomic_DNA"/>
</dbReference>
<evidence type="ECO:0000256" key="1">
    <source>
        <dbReference type="ARBA" id="ARBA00022490"/>
    </source>
</evidence>
<comment type="subunit">
    <text evidence="6">Forms polymers.</text>
</comment>
<keyword evidence="1 6" id="KW-0963">Cytoplasm</keyword>
<proteinExistence type="inferred from homology"/>
<keyword evidence="2 6" id="KW-0547">Nucleotide-binding</keyword>
<dbReference type="GO" id="GO:0000902">
    <property type="term" value="P:cell morphogenesis"/>
    <property type="evidence" value="ECO:0007669"/>
    <property type="project" value="InterPro"/>
</dbReference>
<evidence type="ECO:0000256" key="4">
    <source>
        <dbReference type="ARBA" id="ARBA00022960"/>
    </source>
</evidence>
<accession>A0A2M7K9L6</accession>
<dbReference type="InterPro" id="IPR004753">
    <property type="entry name" value="MreB"/>
</dbReference>
<comment type="subcellular location">
    <subcellularLocation>
        <location evidence="6">Cytoplasm</location>
    </subcellularLocation>
    <text evidence="6">Membrane-associated.</text>
</comment>
<evidence type="ECO:0000313" key="7">
    <source>
        <dbReference type="EMBL" id="OIP72140.1"/>
    </source>
</evidence>
<organism evidence="7 10">
    <name type="scientific">Candidatus Infernicultor aquiphilus</name>
    <dbReference type="NCBI Taxonomy" id="1805029"/>
    <lineage>
        <taxon>Bacteria</taxon>
        <taxon>Pseudomonadati</taxon>
        <taxon>Atribacterota</taxon>
        <taxon>Candidatus Phoenicimicrobiia</taxon>
        <taxon>Candidatus Pheonicimicrobiales</taxon>
        <taxon>Candidatus Phoenicimicrobiaceae</taxon>
        <taxon>Candidatus Infernicultor</taxon>
    </lineage>
</organism>
<feature type="binding site" evidence="6">
    <location>
        <begin position="164"/>
        <end position="166"/>
    </location>
    <ligand>
        <name>ATP</name>
        <dbReference type="ChEBI" id="CHEBI:30616"/>
    </ligand>
</feature>
<evidence type="ECO:0000256" key="2">
    <source>
        <dbReference type="ARBA" id="ARBA00022741"/>
    </source>
</evidence>
<dbReference type="HAMAP" id="MF_02207">
    <property type="entry name" value="MreB"/>
    <property type="match status" value="1"/>
</dbReference>
<dbReference type="InterPro" id="IPR056546">
    <property type="entry name" value="MreB_MamK-like"/>
</dbReference>
<dbReference type="Proteomes" id="UP000182763">
    <property type="component" value="Unassembled WGS sequence"/>
</dbReference>
<sequence length="346" mass="37721">MQGNIFFGLFTKNIGIDLGTSTTLVYIKGKGIVLYEPSVVAFKDGGNKILAVGKEAKKMMGRTPRGLFTVRPLKEGVIANFEVTAEMLKFFIKKVYHPNRFIRPSIIICVPSGVTEVEKRAVSEVAYKCGARQVFLIDEPIAAAIGVGLPIFEPMGNLVVDIGGGTSEVAIISLGGIVVSELSQIAGDYINEVISKYVKQVHNLYIGELTAEEIKLNLSIDKLSPENSGYEIRGRDKVTGLPKIIKISKDELREALSEPLRIIANTVKITLEKTPPELISDIIDKGVIMTGGGSLLVGLAELLQEEIGIPTFTSFEPVYCVIKGIGKVMEDFNFYQRVLIRTSKGI</sequence>
<dbReference type="Pfam" id="PF06723">
    <property type="entry name" value="MreB_Mbl"/>
    <property type="match status" value="1"/>
</dbReference>